<dbReference type="AlphaFoldDB" id="A0A318UJZ8"/>
<protein>
    <submittedName>
        <fullName evidence="2">Uncharacterized protein</fullName>
    </submittedName>
</protein>
<dbReference type="RefSeq" id="WP_110831495.1">
    <property type="nucleotide sequence ID" value="NZ_QKLU01000004.1"/>
</dbReference>
<gene>
    <name evidence="2" type="ORF">B0O44_104476</name>
</gene>
<comment type="caution">
    <text evidence="2">The sequence shown here is derived from an EMBL/GenBank/DDBJ whole genome shotgun (WGS) entry which is preliminary data.</text>
</comment>
<reference evidence="2 3" key="1">
    <citation type="submission" date="2018-06" db="EMBL/GenBank/DDBJ databases">
        <title>Genomic Encyclopedia of Archaeal and Bacterial Type Strains, Phase II (KMG-II): from individual species to whole genera.</title>
        <authorList>
            <person name="Goeker M."/>
        </authorList>
    </citation>
    <scope>NUCLEOTIDE SEQUENCE [LARGE SCALE GENOMIC DNA]</scope>
    <source>
        <strain evidence="2 3">DSM 27372</strain>
    </source>
</reference>
<proteinExistence type="predicted"/>
<dbReference type="Proteomes" id="UP000248198">
    <property type="component" value="Unassembled WGS sequence"/>
</dbReference>
<keyword evidence="1" id="KW-1133">Transmembrane helix</keyword>
<name>A0A318UJZ8_9SPHI</name>
<dbReference type="EMBL" id="QKLU01000004">
    <property type="protein sequence ID" value="PYF74305.1"/>
    <property type="molecule type" value="Genomic_DNA"/>
</dbReference>
<keyword evidence="1" id="KW-0812">Transmembrane</keyword>
<accession>A0A318UJZ8</accession>
<sequence>MENVVFLVTVFLTLLVAAIPSFSEVIKSGPGGKIKGFTINGWITIALVVIAILLQCIQYQRNAQIREQKKAQYQRELEKKDSLNKSLLIQNNKELLGTVTSSLAQYHFRYDSAQKAIHTFPGGAAKNVKTAGRNKTPVIFISRILLDSFKNDKYYFSVVVSSPKSQACHIHLNLRAASWTGSAYSKPGEQVSYSEDRMTGNRRYTLSLYKTAAQTAFYAFYFHGNYADCKGRTIPFKKVYGYSTSKGLLNKPVEEQAALSLFEGKP</sequence>
<keyword evidence="1" id="KW-0472">Membrane</keyword>
<keyword evidence="3" id="KW-1185">Reference proteome</keyword>
<evidence type="ECO:0000256" key="1">
    <source>
        <dbReference type="SAM" id="Phobius"/>
    </source>
</evidence>
<organism evidence="2 3">
    <name type="scientific">Pedobacter nutrimenti</name>
    <dbReference type="NCBI Taxonomy" id="1241337"/>
    <lineage>
        <taxon>Bacteria</taxon>
        <taxon>Pseudomonadati</taxon>
        <taxon>Bacteroidota</taxon>
        <taxon>Sphingobacteriia</taxon>
        <taxon>Sphingobacteriales</taxon>
        <taxon>Sphingobacteriaceae</taxon>
        <taxon>Pedobacter</taxon>
    </lineage>
</organism>
<feature type="transmembrane region" description="Helical" evidence="1">
    <location>
        <begin position="39"/>
        <end position="59"/>
    </location>
</feature>
<evidence type="ECO:0000313" key="2">
    <source>
        <dbReference type="EMBL" id="PYF74305.1"/>
    </source>
</evidence>
<evidence type="ECO:0000313" key="3">
    <source>
        <dbReference type="Proteomes" id="UP000248198"/>
    </source>
</evidence>